<gene>
    <name evidence="3" type="ORF">R3P38DRAFT_2814636</name>
</gene>
<feature type="signal peptide" evidence="2">
    <location>
        <begin position="1"/>
        <end position="15"/>
    </location>
</feature>
<evidence type="ECO:0000256" key="2">
    <source>
        <dbReference type="SAM" id="SignalP"/>
    </source>
</evidence>
<comment type="caution">
    <text evidence="3">The sequence shown here is derived from an EMBL/GenBank/DDBJ whole genome shotgun (WGS) entry which is preliminary data.</text>
</comment>
<evidence type="ECO:0000313" key="4">
    <source>
        <dbReference type="Proteomes" id="UP001362999"/>
    </source>
</evidence>
<evidence type="ECO:0000313" key="3">
    <source>
        <dbReference type="EMBL" id="KAK6969292.1"/>
    </source>
</evidence>
<keyword evidence="2" id="KW-0732">Signal</keyword>
<dbReference type="AlphaFoldDB" id="A0AAV9Z2S8"/>
<keyword evidence="4" id="KW-1185">Reference proteome</keyword>
<dbReference type="Proteomes" id="UP001362999">
    <property type="component" value="Unassembled WGS sequence"/>
</dbReference>
<reference evidence="3 4" key="1">
    <citation type="journal article" date="2024" name="J Genomics">
        <title>Draft genome sequencing and assembly of Favolaschia claudopus CIRM-BRFM 2984 isolated from oak limbs.</title>
        <authorList>
            <person name="Navarro D."/>
            <person name="Drula E."/>
            <person name="Chaduli D."/>
            <person name="Cazenave R."/>
            <person name="Ahrendt S."/>
            <person name="Wang J."/>
            <person name="Lipzen A."/>
            <person name="Daum C."/>
            <person name="Barry K."/>
            <person name="Grigoriev I.V."/>
            <person name="Favel A."/>
            <person name="Rosso M.N."/>
            <person name="Martin F."/>
        </authorList>
    </citation>
    <scope>NUCLEOTIDE SEQUENCE [LARGE SCALE GENOMIC DNA]</scope>
    <source>
        <strain evidence="3 4">CIRM-BRFM 2984</strain>
    </source>
</reference>
<sequence>MWLSLLLSFLSPCSSLLNDNGEANSKGVAATISARVAGHLREKKPRRRAGKRCMWPVGWCKRVEGRGAARVLESLTVTLKEGEGDGDDNDNGESGAPPSDFNVIEERLYNSRRVARRDVTAECDDEKKSVEMGRRRDPMISRATADRRAAFQTPLSISIIHFDGDYDRHNVDEKKGKPAITSWCGAFNGHHEFMLHK</sequence>
<feature type="chain" id="PRO_5043328824" evidence="2">
    <location>
        <begin position="16"/>
        <end position="197"/>
    </location>
</feature>
<evidence type="ECO:0000256" key="1">
    <source>
        <dbReference type="SAM" id="MobiDB-lite"/>
    </source>
</evidence>
<name>A0AAV9Z2S8_9AGAR</name>
<organism evidence="3 4">
    <name type="scientific">Favolaschia claudopus</name>
    <dbReference type="NCBI Taxonomy" id="2862362"/>
    <lineage>
        <taxon>Eukaryota</taxon>
        <taxon>Fungi</taxon>
        <taxon>Dikarya</taxon>
        <taxon>Basidiomycota</taxon>
        <taxon>Agaricomycotina</taxon>
        <taxon>Agaricomycetes</taxon>
        <taxon>Agaricomycetidae</taxon>
        <taxon>Agaricales</taxon>
        <taxon>Marasmiineae</taxon>
        <taxon>Mycenaceae</taxon>
        <taxon>Favolaschia</taxon>
    </lineage>
</organism>
<feature type="region of interest" description="Disordered" evidence="1">
    <location>
        <begin position="80"/>
        <end position="101"/>
    </location>
</feature>
<protein>
    <submittedName>
        <fullName evidence="3">Uncharacterized protein</fullName>
    </submittedName>
</protein>
<dbReference type="EMBL" id="JAWWNJ010000228">
    <property type="protein sequence ID" value="KAK6969292.1"/>
    <property type="molecule type" value="Genomic_DNA"/>
</dbReference>
<proteinExistence type="predicted"/>
<accession>A0AAV9Z2S8</accession>